<evidence type="ECO:0000256" key="6">
    <source>
        <dbReference type="ARBA" id="ARBA00022528"/>
    </source>
</evidence>
<keyword evidence="11" id="KW-0418">Kinase</keyword>
<dbReference type="InterPro" id="IPR015947">
    <property type="entry name" value="PUA-like_sf"/>
</dbReference>
<evidence type="ECO:0000256" key="15">
    <source>
        <dbReference type="ARBA" id="ARBA00049370"/>
    </source>
</evidence>
<evidence type="ECO:0000256" key="2">
    <source>
        <dbReference type="ARBA" id="ARBA00005048"/>
    </source>
</evidence>
<dbReference type="Proteomes" id="UP001168972">
    <property type="component" value="Unassembled WGS sequence"/>
</dbReference>
<dbReference type="NCBIfam" id="TIGR00339">
    <property type="entry name" value="sopT"/>
    <property type="match status" value="1"/>
</dbReference>
<evidence type="ECO:0000256" key="10">
    <source>
        <dbReference type="ARBA" id="ARBA00022741"/>
    </source>
</evidence>
<comment type="similarity">
    <text evidence="5">In the C-terminal section; belongs to the sulfate adenylyltransferase family.</text>
</comment>
<keyword evidence="9" id="KW-0548">Nucleotidyltransferase</keyword>
<evidence type="ECO:0000259" key="17">
    <source>
        <dbReference type="Pfam" id="PF01747"/>
    </source>
</evidence>
<evidence type="ECO:0000256" key="8">
    <source>
        <dbReference type="ARBA" id="ARBA00022679"/>
    </source>
</evidence>
<keyword evidence="7" id="KW-0934">Plastid</keyword>
<keyword evidence="13" id="KW-0809">Transit peptide</keyword>
<evidence type="ECO:0000259" key="16">
    <source>
        <dbReference type="Pfam" id="PF01583"/>
    </source>
</evidence>
<comment type="pathway">
    <text evidence="3">Sulfur metabolism; sulfate assimilation.</text>
</comment>
<comment type="pathway">
    <text evidence="2">Sulfur metabolism; hydrogen sulfide biosynthesis; sulfite from sulfate: step 1/3.</text>
</comment>
<dbReference type="Gene3D" id="3.40.50.620">
    <property type="entry name" value="HUPs"/>
    <property type="match status" value="1"/>
</dbReference>
<dbReference type="InterPro" id="IPR059117">
    <property type="entry name" value="APS_kinase_dom"/>
</dbReference>
<dbReference type="SUPFAM" id="SSF52540">
    <property type="entry name" value="P-loop containing nucleoside triphosphate hydrolases"/>
    <property type="match status" value="1"/>
</dbReference>
<reference evidence="19" key="1">
    <citation type="journal article" date="2023" name="bioRxiv">
        <title>Scaffold-level genome assemblies of two parasitoid biocontrol wasps reveal the parthenogenesis mechanism and an associated novel virus.</title>
        <authorList>
            <person name="Inwood S."/>
            <person name="Skelly J."/>
            <person name="Guhlin J."/>
            <person name="Harrop T."/>
            <person name="Goldson S."/>
            <person name="Dearden P."/>
        </authorList>
    </citation>
    <scope>NUCLEOTIDE SEQUENCE</scope>
    <source>
        <strain evidence="19">Lincoln</strain>
        <tissue evidence="19">Whole body</tissue>
    </source>
</reference>
<dbReference type="CDD" id="cd00517">
    <property type="entry name" value="ATPS"/>
    <property type="match status" value="1"/>
</dbReference>
<protein>
    <submittedName>
        <fullName evidence="19">Uncharacterized protein</fullName>
    </submittedName>
</protein>
<dbReference type="InterPro" id="IPR027417">
    <property type="entry name" value="P-loop_NTPase"/>
</dbReference>
<dbReference type="GO" id="GO:0000103">
    <property type="term" value="P:sulfate assimilation"/>
    <property type="evidence" value="ECO:0007669"/>
    <property type="project" value="InterPro"/>
</dbReference>
<feature type="domain" description="APS kinase" evidence="16">
    <location>
        <begin position="51"/>
        <end position="202"/>
    </location>
</feature>
<evidence type="ECO:0000256" key="4">
    <source>
        <dbReference type="ARBA" id="ARBA00007268"/>
    </source>
</evidence>
<comment type="catalytic activity">
    <reaction evidence="15">
        <text>sulfate + ATP + H(+) = adenosine 5'-phosphosulfate + diphosphate</text>
        <dbReference type="Rhea" id="RHEA:18133"/>
        <dbReference type="ChEBI" id="CHEBI:15378"/>
        <dbReference type="ChEBI" id="CHEBI:16189"/>
        <dbReference type="ChEBI" id="CHEBI:30616"/>
        <dbReference type="ChEBI" id="CHEBI:33019"/>
        <dbReference type="ChEBI" id="CHEBI:58243"/>
        <dbReference type="EC" id="2.7.7.4"/>
    </reaction>
</comment>
<dbReference type="PANTHER" id="PTHR11055:SF1">
    <property type="entry name" value="PAPS SYNTHETASE, ISOFORM D"/>
    <property type="match status" value="1"/>
</dbReference>
<reference evidence="19" key="2">
    <citation type="submission" date="2023-03" db="EMBL/GenBank/DDBJ databases">
        <authorList>
            <person name="Inwood S.N."/>
            <person name="Skelly J.G."/>
            <person name="Guhlin J."/>
            <person name="Harrop T.W.R."/>
            <person name="Goldson S.G."/>
            <person name="Dearden P.K."/>
        </authorList>
    </citation>
    <scope>NUCLEOTIDE SEQUENCE</scope>
    <source>
        <strain evidence="19">Lincoln</strain>
        <tissue evidence="19">Whole body</tissue>
    </source>
</reference>
<keyword evidence="10" id="KW-0547">Nucleotide-binding</keyword>
<dbReference type="GO" id="GO:0005524">
    <property type="term" value="F:ATP binding"/>
    <property type="evidence" value="ECO:0007669"/>
    <property type="project" value="UniProtKB-KW"/>
</dbReference>
<keyword evidence="8" id="KW-0808">Transferase</keyword>
<dbReference type="Gene3D" id="3.10.400.10">
    <property type="entry name" value="Sulfate adenylyltransferase"/>
    <property type="match status" value="1"/>
</dbReference>
<keyword evidence="12" id="KW-0067">ATP-binding</keyword>
<evidence type="ECO:0000313" key="20">
    <source>
        <dbReference type="Proteomes" id="UP001168972"/>
    </source>
</evidence>
<dbReference type="GO" id="GO:0050428">
    <property type="term" value="P:3'-phosphoadenosine 5'-phosphosulfate biosynthetic process"/>
    <property type="evidence" value="ECO:0007669"/>
    <property type="project" value="TreeGrafter"/>
</dbReference>
<feature type="domain" description="Sulphate adenylyltransferase catalytic" evidence="17">
    <location>
        <begin position="400"/>
        <end position="625"/>
    </location>
</feature>
<dbReference type="InterPro" id="IPR014729">
    <property type="entry name" value="Rossmann-like_a/b/a_fold"/>
</dbReference>
<dbReference type="EMBL" id="JAQQBR010001835">
    <property type="protein sequence ID" value="KAK0161110.1"/>
    <property type="molecule type" value="Genomic_DNA"/>
</dbReference>
<dbReference type="InterPro" id="IPR025980">
    <property type="entry name" value="ATP-Sase_PUA-like_dom"/>
</dbReference>
<dbReference type="FunFam" id="3.40.50.620:FF:000006">
    <property type="entry name" value="bifunctional 3'-phosphoadenosine 5'-phosphosulfate synthase 1"/>
    <property type="match status" value="1"/>
</dbReference>
<gene>
    <name evidence="19" type="ORF">PV327_009623</name>
</gene>
<name>A0AA39CAV6_MICHY</name>
<dbReference type="FunFam" id="3.10.400.10:FF:000002">
    <property type="entry name" value="ATP sulfurylase 2"/>
    <property type="match status" value="1"/>
</dbReference>
<feature type="domain" description="ATP-sulfurylase PUA-like" evidence="18">
    <location>
        <begin position="240"/>
        <end position="390"/>
    </location>
</feature>
<keyword evidence="6" id="KW-0150">Chloroplast</keyword>
<keyword evidence="20" id="KW-1185">Reference proteome</keyword>
<evidence type="ECO:0000256" key="5">
    <source>
        <dbReference type="ARBA" id="ARBA00009290"/>
    </source>
</evidence>
<evidence type="ECO:0000256" key="13">
    <source>
        <dbReference type="ARBA" id="ARBA00022946"/>
    </source>
</evidence>
<dbReference type="HAMAP" id="MF_00065">
    <property type="entry name" value="Adenylyl_sulf_kinase"/>
    <property type="match status" value="1"/>
</dbReference>
<dbReference type="PANTHER" id="PTHR11055">
    <property type="entry name" value="BIFUNCTIONAL 3'-PHOSPHOADENOSINE 5'-PHOSPHOSULFATE SYNTHASE"/>
    <property type="match status" value="1"/>
</dbReference>
<dbReference type="GO" id="GO:0004781">
    <property type="term" value="F:sulfate adenylyltransferase (ATP) activity"/>
    <property type="evidence" value="ECO:0007669"/>
    <property type="project" value="UniProtKB-EC"/>
</dbReference>
<comment type="similarity">
    <text evidence="14">Belongs to the sulfate adenylyltransferase family.</text>
</comment>
<dbReference type="NCBIfam" id="NF003013">
    <property type="entry name" value="PRK03846.1"/>
    <property type="match status" value="1"/>
</dbReference>
<dbReference type="Gene3D" id="3.40.50.300">
    <property type="entry name" value="P-loop containing nucleotide triphosphate hydrolases"/>
    <property type="match status" value="1"/>
</dbReference>
<dbReference type="NCBIfam" id="TIGR00455">
    <property type="entry name" value="apsK"/>
    <property type="match status" value="1"/>
</dbReference>
<evidence type="ECO:0000256" key="1">
    <source>
        <dbReference type="ARBA" id="ARBA00004229"/>
    </source>
</evidence>
<comment type="similarity">
    <text evidence="4">In the N-terminal section; belongs to the APS kinase family.</text>
</comment>
<accession>A0AA39CAV6</accession>
<evidence type="ECO:0000256" key="9">
    <source>
        <dbReference type="ARBA" id="ARBA00022695"/>
    </source>
</evidence>
<evidence type="ECO:0000256" key="3">
    <source>
        <dbReference type="ARBA" id="ARBA00005050"/>
    </source>
</evidence>
<evidence type="ECO:0000256" key="14">
    <source>
        <dbReference type="ARBA" id="ARBA00037980"/>
    </source>
</evidence>
<evidence type="ECO:0000259" key="18">
    <source>
        <dbReference type="Pfam" id="PF14306"/>
    </source>
</evidence>
<dbReference type="InterPro" id="IPR002891">
    <property type="entry name" value="APS"/>
</dbReference>
<dbReference type="AlphaFoldDB" id="A0AA39CAV6"/>
<dbReference type="Pfam" id="PF14306">
    <property type="entry name" value="PUA_2"/>
    <property type="match status" value="1"/>
</dbReference>
<dbReference type="Pfam" id="PF01583">
    <property type="entry name" value="APS_kinase"/>
    <property type="match status" value="1"/>
</dbReference>
<evidence type="ECO:0000256" key="12">
    <source>
        <dbReference type="ARBA" id="ARBA00022840"/>
    </source>
</evidence>
<evidence type="ECO:0000313" key="19">
    <source>
        <dbReference type="EMBL" id="KAK0161110.1"/>
    </source>
</evidence>
<dbReference type="CDD" id="cd02027">
    <property type="entry name" value="APSK"/>
    <property type="match status" value="1"/>
</dbReference>
<dbReference type="SUPFAM" id="SSF52374">
    <property type="entry name" value="Nucleotidylyl transferase"/>
    <property type="match status" value="1"/>
</dbReference>
<comment type="caution">
    <text evidence="19">The sequence shown here is derived from an EMBL/GenBank/DDBJ whole genome shotgun (WGS) entry which is preliminary data.</text>
</comment>
<dbReference type="GO" id="GO:0004020">
    <property type="term" value="F:adenylylsulfate kinase activity"/>
    <property type="evidence" value="ECO:0007669"/>
    <property type="project" value="InterPro"/>
</dbReference>
<dbReference type="InterPro" id="IPR024951">
    <property type="entry name" value="Sulfurylase_cat_dom"/>
</dbReference>
<evidence type="ECO:0000256" key="7">
    <source>
        <dbReference type="ARBA" id="ARBA00022640"/>
    </source>
</evidence>
<evidence type="ECO:0000256" key="11">
    <source>
        <dbReference type="ARBA" id="ARBA00022777"/>
    </source>
</evidence>
<dbReference type="Pfam" id="PF01747">
    <property type="entry name" value="ATP-sulfurylase"/>
    <property type="match status" value="1"/>
</dbReference>
<proteinExistence type="inferred from homology"/>
<sequence>MGIFESADFAVVDYPQKSQDVASNVTNQMKHVSRVMRGETLGVLNGYRKFRGCTIWMTGLSGAGKTSIAFQVENFLVKHGIPAYGLDGDNMRTGLNKNLGFSKDDRKENIRRVAEVAKLFADSGHITLCSFVSPFAKDRLMARQIHEDAGLPFYEIFVDASLQVCETRDVKGLYKKAREGIIKSFTGIDQSYEIPCHPDLRLNTENMTLEKSTLTLLEFLNHKEIIPDIFATQHIVQELFVTNDNDKLIELKNEINKLQTIEITKLDVQWLQVLAEGWAAPLKGFMREDQYLQTLHFNCLFQNGTIVNQSIPIVLAISEEIKINVQNEEAVVLCYCGKNLAIMRNPEFFYHRKEERCSRQFGTNNLDHPYVKIIHDSGDWLIGGELQVFEKITWNDGLDNYRLTPNEIRLKCQELGADAVFAFQLRNPIHNGHALLMQETKRCLLKERGFKKPLLLLHPLGGWTKDDDVPLDIRIKQHQAVLEDGILDKNTLLAIFPSPMMYAGPTEVQWHAKARMAAGINFYIVGRDPAGIPHPLKSATPDGNLYDATHGARVLSQAPGLQDLEIIKFRVAAYNMKEKRMAFFNPDKKDDFDFISGTRMRNLAKSGENPPDGFMSPKAWKILADYYKNMTINNDNNNNTQQ</sequence>
<dbReference type="SUPFAM" id="SSF88697">
    <property type="entry name" value="PUA domain-like"/>
    <property type="match status" value="1"/>
</dbReference>
<organism evidence="19 20">
    <name type="scientific">Microctonus hyperodae</name>
    <name type="common">Parasitoid wasp</name>
    <dbReference type="NCBI Taxonomy" id="165561"/>
    <lineage>
        <taxon>Eukaryota</taxon>
        <taxon>Metazoa</taxon>
        <taxon>Ecdysozoa</taxon>
        <taxon>Arthropoda</taxon>
        <taxon>Hexapoda</taxon>
        <taxon>Insecta</taxon>
        <taxon>Pterygota</taxon>
        <taxon>Neoptera</taxon>
        <taxon>Endopterygota</taxon>
        <taxon>Hymenoptera</taxon>
        <taxon>Apocrita</taxon>
        <taxon>Ichneumonoidea</taxon>
        <taxon>Braconidae</taxon>
        <taxon>Euphorinae</taxon>
        <taxon>Microctonus</taxon>
    </lineage>
</organism>
<comment type="subcellular location">
    <subcellularLocation>
        <location evidence="1">Plastid</location>
        <location evidence="1">Chloroplast</location>
    </subcellularLocation>
</comment>
<dbReference type="InterPro" id="IPR002650">
    <property type="entry name" value="Sulphate_adenylyltransferase"/>
</dbReference>